<evidence type="ECO:0000313" key="1">
    <source>
        <dbReference type="EMBL" id="CAG4883139.1"/>
    </source>
</evidence>
<dbReference type="Proteomes" id="UP000742786">
    <property type="component" value="Unassembled WGS sequence"/>
</dbReference>
<accession>A0A916J2U7</accession>
<organism evidence="1 2">
    <name type="scientific">Georgfuchsia toluolica</name>
    <dbReference type="NCBI Taxonomy" id="424218"/>
    <lineage>
        <taxon>Bacteria</taxon>
        <taxon>Pseudomonadati</taxon>
        <taxon>Pseudomonadota</taxon>
        <taxon>Betaproteobacteria</taxon>
        <taxon>Nitrosomonadales</taxon>
        <taxon>Sterolibacteriaceae</taxon>
        <taxon>Georgfuchsia</taxon>
    </lineage>
</organism>
<evidence type="ECO:0008006" key="3">
    <source>
        <dbReference type="Google" id="ProtNLM"/>
    </source>
</evidence>
<dbReference type="EMBL" id="CAJQUM010000001">
    <property type="protein sequence ID" value="CAG4883139.1"/>
    <property type="molecule type" value="Genomic_DNA"/>
</dbReference>
<sequence>MNTVERARELNATPLSGCLDREWIRPLLADRELIFSDTRIFVAREHVARMTAFVATMERIGALPRWQEAVLNDAGETARHPTSASGVFFGYDFHISADGPKLIEINTNAGGGPLNVKLLKAQRGDCSGLAEALEVEKGIVAMFSSEWTATGHGGVPGLIAVVDDGPAEQYLNPDFEICRLLLERHGMPVVICDAADLRFVGGELQCQGRRVDLVYNRLTDFSLDAPEHAVLREAWLSDAAVITPNPRNYALYADKRHLVLLSDDAWLASIGVDEDERALIHSIVPHTEPVTAANADAIHSQRKHLFFKPATGFGSKATYRGHNVTTRVFGEIVAAGNYVAQTLVPPPTRAVMVEGNKIELKFDLRCYAYRGMVLLTTARLWQGQTTNFRTPGGGFTPVVTVI</sequence>
<reference evidence="1" key="1">
    <citation type="submission" date="2021-04" db="EMBL/GenBank/DDBJ databases">
        <authorList>
            <person name="Hornung B."/>
        </authorList>
    </citation>
    <scope>NUCLEOTIDE SEQUENCE</scope>
    <source>
        <strain evidence="1">G5G6</strain>
    </source>
</reference>
<comment type="caution">
    <text evidence="1">The sequence shown here is derived from an EMBL/GenBank/DDBJ whole genome shotgun (WGS) entry which is preliminary data.</text>
</comment>
<name>A0A916J2U7_9PROT</name>
<dbReference type="AlphaFoldDB" id="A0A916J2U7"/>
<keyword evidence="2" id="KW-1185">Reference proteome</keyword>
<proteinExistence type="predicted"/>
<evidence type="ECO:0000313" key="2">
    <source>
        <dbReference type="Proteomes" id="UP000742786"/>
    </source>
</evidence>
<gene>
    <name evidence="1" type="ORF">GTOL_11021</name>
</gene>
<protein>
    <recommendedName>
        <fullName evidence="3">Circularly permuted type 2 ATP-grasp protein</fullName>
    </recommendedName>
</protein>
<dbReference type="SUPFAM" id="SSF56059">
    <property type="entry name" value="Glutathione synthetase ATP-binding domain-like"/>
    <property type="match status" value="1"/>
</dbReference>
<dbReference type="RefSeq" id="WP_220635136.1">
    <property type="nucleotide sequence ID" value="NZ_CAJQUM010000001.1"/>
</dbReference>